<dbReference type="SUPFAM" id="SSF50685">
    <property type="entry name" value="Barwin-like endoglucanases"/>
    <property type="match status" value="1"/>
</dbReference>
<dbReference type="Proteomes" id="UP000076738">
    <property type="component" value="Unassembled WGS sequence"/>
</dbReference>
<keyword evidence="1" id="KW-0732">Signal</keyword>
<evidence type="ECO:0000259" key="2">
    <source>
        <dbReference type="PROSITE" id="PS50842"/>
    </source>
</evidence>
<protein>
    <recommendedName>
        <fullName evidence="2">Expansin-like EG45 domain-containing protein</fullName>
    </recommendedName>
</protein>
<feature type="signal peptide" evidence="1">
    <location>
        <begin position="1"/>
        <end position="16"/>
    </location>
</feature>
<evidence type="ECO:0000256" key="1">
    <source>
        <dbReference type="SAM" id="SignalP"/>
    </source>
</evidence>
<dbReference type="AlphaFoldDB" id="A0A167PJC4"/>
<evidence type="ECO:0000313" key="4">
    <source>
        <dbReference type="Proteomes" id="UP000076738"/>
    </source>
</evidence>
<feature type="chain" id="PRO_5007891170" description="Expansin-like EG45 domain-containing protein" evidence="1">
    <location>
        <begin position="17"/>
        <end position="200"/>
    </location>
</feature>
<name>A0A167PJC4_CALVF</name>
<dbReference type="CDD" id="cd22278">
    <property type="entry name" value="DPBB_GH45_endoglucanase"/>
    <property type="match status" value="1"/>
</dbReference>
<dbReference type="EMBL" id="KV417274">
    <property type="protein sequence ID" value="KZO98859.1"/>
    <property type="molecule type" value="Genomic_DNA"/>
</dbReference>
<sequence>MAFLYTLAVCISAALAQTGWQMPASGLASMSHYDLPTGYVGSCGCVGDSSGNYPTAALNQLAYGSAYVYGPGCGRCFNLTLLDTWTSTPPFYPATHPSVVIKVTDLCPGYSAHCQATAFQPNEFGFYVHFDLAYPSLAIPDDSFFPSNVTKYGYTDFGLWNITYQSIPCIPNWPGSSNPEAMGSVPNMGSRCAPLPTPTS</sequence>
<dbReference type="Gene3D" id="2.40.40.10">
    <property type="entry name" value="RlpA-like domain"/>
    <property type="match status" value="1"/>
</dbReference>
<dbReference type="OrthoDB" id="5823761at2759"/>
<dbReference type="PROSITE" id="PS50842">
    <property type="entry name" value="EXPANSIN_EG45"/>
    <property type="match status" value="1"/>
</dbReference>
<dbReference type="Pfam" id="PF22514">
    <property type="entry name" value="EXPB1_D1"/>
    <property type="match status" value="1"/>
</dbReference>
<reference evidence="3 4" key="1">
    <citation type="journal article" date="2016" name="Mol. Biol. Evol.">
        <title>Comparative Genomics of Early-Diverging Mushroom-Forming Fungi Provides Insights into the Origins of Lignocellulose Decay Capabilities.</title>
        <authorList>
            <person name="Nagy L.G."/>
            <person name="Riley R."/>
            <person name="Tritt A."/>
            <person name="Adam C."/>
            <person name="Daum C."/>
            <person name="Floudas D."/>
            <person name="Sun H."/>
            <person name="Yadav J.S."/>
            <person name="Pangilinan J."/>
            <person name="Larsson K.H."/>
            <person name="Matsuura K."/>
            <person name="Barry K."/>
            <person name="Labutti K."/>
            <person name="Kuo R."/>
            <person name="Ohm R.A."/>
            <person name="Bhattacharya S.S."/>
            <person name="Shirouzu T."/>
            <person name="Yoshinaga Y."/>
            <person name="Martin F.M."/>
            <person name="Grigoriev I.V."/>
            <person name="Hibbett D.S."/>
        </authorList>
    </citation>
    <scope>NUCLEOTIDE SEQUENCE [LARGE SCALE GENOMIC DNA]</scope>
    <source>
        <strain evidence="3 4">TUFC12733</strain>
    </source>
</reference>
<feature type="domain" description="Expansin-like EG45" evidence="2">
    <location>
        <begin position="40"/>
        <end position="169"/>
    </location>
</feature>
<proteinExistence type="predicted"/>
<gene>
    <name evidence="3" type="ORF">CALVIDRAFT_534946</name>
</gene>
<dbReference type="InterPro" id="IPR007112">
    <property type="entry name" value="Expansin/allergen_DPBB_dom"/>
</dbReference>
<keyword evidence="4" id="KW-1185">Reference proteome</keyword>
<organism evidence="3 4">
    <name type="scientific">Calocera viscosa (strain TUFC12733)</name>
    <dbReference type="NCBI Taxonomy" id="1330018"/>
    <lineage>
        <taxon>Eukaryota</taxon>
        <taxon>Fungi</taxon>
        <taxon>Dikarya</taxon>
        <taxon>Basidiomycota</taxon>
        <taxon>Agaricomycotina</taxon>
        <taxon>Dacrymycetes</taxon>
        <taxon>Dacrymycetales</taxon>
        <taxon>Dacrymycetaceae</taxon>
        <taxon>Calocera</taxon>
    </lineage>
</organism>
<evidence type="ECO:0000313" key="3">
    <source>
        <dbReference type="EMBL" id="KZO98859.1"/>
    </source>
</evidence>
<dbReference type="InterPro" id="IPR036908">
    <property type="entry name" value="RlpA-like_sf"/>
</dbReference>
<accession>A0A167PJC4</accession>